<dbReference type="GO" id="GO:0031250">
    <property type="term" value="C:anaerobic ribonucleoside-triphosphate reductase complex"/>
    <property type="evidence" value="ECO:0007669"/>
    <property type="project" value="TreeGrafter"/>
</dbReference>
<dbReference type="RefSeq" id="WP_061948985.1">
    <property type="nucleotide sequence ID" value="NZ_LTAO01000020.1"/>
</dbReference>
<dbReference type="Proteomes" id="UP000075806">
    <property type="component" value="Unassembled WGS sequence"/>
</dbReference>
<dbReference type="InterPro" id="IPR012833">
    <property type="entry name" value="NrdD"/>
</dbReference>
<accession>A0A162DNN0</accession>
<dbReference type="NCBIfam" id="TIGR02487">
    <property type="entry name" value="NrdD"/>
    <property type="match status" value="1"/>
</dbReference>
<dbReference type="SUPFAM" id="SSF51998">
    <property type="entry name" value="PFL-like glycyl radical enzymes"/>
    <property type="match status" value="1"/>
</dbReference>
<dbReference type="GO" id="GO:0004748">
    <property type="term" value="F:ribonucleoside-diphosphate reductase activity, thioredoxin disulfide as acceptor"/>
    <property type="evidence" value="ECO:0007669"/>
    <property type="project" value="TreeGrafter"/>
</dbReference>
<protein>
    <submittedName>
        <fullName evidence="1">Anaerobic ribonucleoside-triphosphate reductase</fullName>
    </submittedName>
</protein>
<organism evidence="1 2">
    <name type="scientific">Alkalihalobacillus trypoxylicola</name>
    <dbReference type="NCBI Taxonomy" id="519424"/>
    <lineage>
        <taxon>Bacteria</taxon>
        <taxon>Bacillati</taxon>
        <taxon>Bacillota</taxon>
        <taxon>Bacilli</taxon>
        <taxon>Bacillales</taxon>
        <taxon>Bacillaceae</taxon>
        <taxon>Alkalihalobacillus</taxon>
    </lineage>
</organism>
<proteinExistence type="predicted"/>
<name>A0A162DNN0_9BACI</name>
<dbReference type="PANTHER" id="PTHR21075:SF0">
    <property type="entry name" value="ANAEROBIC RIBONUCLEOSIDE-TRIPHOSPHATE REDUCTASE"/>
    <property type="match status" value="1"/>
</dbReference>
<comment type="caution">
    <text evidence="1">The sequence shown here is derived from an EMBL/GenBank/DDBJ whole genome shotgun (WGS) entry which is preliminary data.</text>
</comment>
<sequence length="629" mass="70957">MNHFNKTSRVKVDTSPLLEAFSRIVHMKDQKLLQENANVDGRSPCGLMNKIASESTKFFSKEYLLSDEAAIALKENIIYPHDLDYYPTGTTTCCQIPIDELLKNGFNSGHGFMRTPSDITSALALTTIIFQSNQNMQHGGQSIPCFDFSLAPYVRKTFGKIRKKIVRYLPTTLSQEELNAIAWQETEEITFQACEAFIHNLNSMHSRGGGQTPFTSINYGTDTSHEGRMLIKNLLKATIAGLGHGETPIFPIQVFKLKKGVNFNKEDLNYDLYQLALQTTAKRLFPNFSFIDSSFNLDYYDAHNPETEAAYMGCRTRVMSNRHGDETSIGRGNLSFTSINLVKLALLSKSIKDFFARLEFYVDIVTRQLYERFLFQGNKQALDFNFLYSQGVWRGGKSLKPDSKLHDILKQGTLSVGFIGLAECLTSLTGKHHGESTNSWKLGMKIISFMRGKMDKASEMYDLNFTLIATPAEGLSGKFVKNDQESFGKLTNITDRAYYTNSFHIPVHYRIKAMDKIRLEGPFHELCNAGHITYIELDGDVQHNLSALDDIIKAMADHQIGYGSINHPVDQCQACGYQGIIEHTCPKCQNGNQSLITRIRRITGYLVGDMDKWNDAKKSEEKSRTKHGV</sequence>
<dbReference type="PANTHER" id="PTHR21075">
    <property type="entry name" value="ANAEROBIC RIBONUCLEOSIDE-TRIPHOSPHATE REDUCTASE"/>
    <property type="match status" value="1"/>
</dbReference>
<dbReference type="OrthoDB" id="9804622at2"/>
<dbReference type="CDD" id="cd01675">
    <property type="entry name" value="RNR_III"/>
    <property type="match status" value="1"/>
</dbReference>
<dbReference type="AlphaFoldDB" id="A0A162DNN0"/>
<evidence type="ECO:0000313" key="2">
    <source>
        <dbReference type="Proteomes" id="UP000075806"/>
    </source>
</evidence>
<reference evidence="1" key="1">
    <citation type="submission" date="2016-02" db="EMBL/GenBank/DDBJ databases">
        <title>Genome sequence of Bacillus trypoxylicola KCTC 13244(T).</title>
        <authorList>
            <person name="Jeong H."/>
            <person name="Park S.-H."/>
            <person name="Choi S.-K."/>
        </authorList>
    </citation>
    <scope>NUCLEOTIDE SEQUENCE [LARGE SCALE GENOMIC DNA]</scope>
    <source>
        <strain evidence="1">KCTC 13244</strain>
    </source>
</reference>
<keyword evidence="2" id="KW-1185">Reference proteome</keyword>
<dbReference type="NCBIfam" id="NF011292">
    <property type="entry name" value="PRK14704.1"/>
    <property type="match status" value="1"/>
</dbReference>
<dbReference type="GO" id="GO:0009265">
    <property type="term" value="P:2'-deoxyribonucleotide biosynthetic process"/>
    <property type="evidence" value="ECO:0007669"/>
    <property type="project" value="TreeGrafter"/>
</dbReference>
<dbReference type="STRING" id="519424.AZF04_19795"/>
<gene>
    <name evidence="1" type="ORF">AZF04_19795</name>
</gene>
<dbReference type="Gene3D" id="3.20.70.20">
    <property type="match status" value="1"/>
</dbReference>
<dbReference type="EMBL" id="LTAO01000020">
    <property type="protein sequence ID" value="KYG30409.1"/>
    <property type="molecule type" value="Genomic_DNA"/>
</dbReference>
<dbReference type="GO" id="GO:0008998">
    <property type="term" value="F:ribonucleoside-triphosphate reductase (thioredoxin) activity"/>
    <property type="evidence" value="ECO:0007669"/>
    <property type="project" value="InterPro"/>
</dbReference>
<dbReference type="Pfam" id="PF13597">
    <property type="entry name" value="NRDD"/>
    <property type="match status" value="1"/>
</dbReference>
<evidence type="ECO:0000313" key="1">
    <source>
        <dbReference type="EMBL" id="KYG30409.1"/>
    </source>
</evidence>
<dbReference type="GO" id="GO:0006260">
    <property type="term" value="P:DNA replication"/>
    <property type="evidence" value="ECO:0007669"/>
    <property type="project" value="InterPro"/>
</dbReference>